<evidence type="ECO:0000256" key="3">
    <source>
        <dbReference type="ARBA" id="ARBA00022485"/>
    </source>
</evidence>
<comment type="caution">
    <text evidence="11">The sequence shown here is derived from an EMBL/GenBank/DDBJ whole genome shotgun (WGS) entry which is preliminary data.</text>
</comment>
<keyword evidence="12" id="KW-1185">Reference proteome</keyword>
<dbReference type="GO" id="GO:0005658">
    <property type="term" value="C:alpha DNA polymerase:primase complex"/>
    <property type="evidence" value="ECO:0007669"/>
    <property type="project" value="TreeGrafter"/>
</dbReference>
<keyword evidence="4" id="KW-0639">Primosome</keyword>
<evidence type="ECO:0000256" key="9">
    <source>
        <dbReference type="ARBA" id="ARBA00023125"/>
    </source>
</evidence>
<dbReference type="Pfam" id="PF26466">
    <property type="entry name" value="DNA_primase_lrg_N"/>
    <property type="match status" value="1"/>
</dbReference>
<evidence type="ECO:0000256" key="6">
    <source>
        <dbReference type="ARBA" id="ARBA00022723"/>
    </source>
</evidence>
<dbReference type="PANTHER" id="PTHR10537:SF3">
    <property type="entry name" value="DNA PRIMASE LARGE SUBUNIT"/>
    <property type="match status" value="1"/>
</dbReference>
<keyword evidence="3" id="KW-0004">4Fe-4S</keyword>
<evidence type="ECO:0000256" key="8">
    <source>
        <dbReference type="ARBA" id="ARBA00023014"/>
    </source>
</evidence>
<name>A0A9Q0LT05_ANAIG</name>
<sequence length="453" mass="53803">MDFKVKNHSLNFVSKQSNELSCLSFYEKIPINDIDLETLEFYAVDRLKVLWEIERLQTAKKDYETAQQLSFVIDRYLPLSNKSTTEQRDKDLISHFLLRCCFCHNEEDRIWFIKNETKLFESRYYSLSPQDKRKFISENFPHKPINFQLLDPMIKNSLLMTDRLESKFYKIPFTEAGELIGSKKAYLNQGFAYFSEKVIGKIFRTQFNQKIAIGLQKASNIFDKFDERIQKMIEKLRSKNNTFFQFGNQDGTHIEFDELKNKIKSFPLCMKLIYEKLIQDHHLKHQGRIQLGLFLKGIGLSVHDSIRFWKQEFLKKMTEKDFEKDYIYGIKYNYGLEGKRVNWSPYSCPKIIGLKPAPDDFSGCPFKFLSTHNFKQILLNLEQKPNEEQINELISLKEGGHCQVACQRYWDLVHPGLDEPLNKLSGIEHPNSYFKYSEEYYEIQKEKEKEKEK</sequence>
<evidence type="ECO:0000259" key="10">
    <source>
        <dbReference type="Pfam" id="PF04104"/>
    </source>
</evidence>
<keyword evidence="6" id="KW-0479">Metal-binding</keyword>
<dbReference type="InterPro" id="IPR016558">
    <property type="entry name" value="DNA_primase_lsu_euk"/>
</dbReference>
<protein>
    <submittedName>
        <fullName evidence="11">DNA primase large subunit</fullName>
    </submittedName>
</protein>
<dbReference type="CDD" id="cd07322">
    <property type="entry name" value="PriL_PriS_Eukaryotic"/>
    <property type="match status" value="1"/>
</dbReference>
<dbReference type="OrthoDB" id="421393at2759"/>
<dbReference type="InterPro" id="IPR007238">
    <property type="entry name" value="DNA_primase_lsu_euk/arc"/>
</dbReference>
<gene>
    <name evidence="11" type="ORF">M0811_04778</name>
</gene>
<evidence type="ECO:0000256" key="1">
    <source>
        <dbReference type="ARBA" id="ARBA00001966"/>
    </source>
</evidence>
<dbReference type="Pfam" id="PF04104">
    <property type="entry name" value="DNA_primase_lrg"/>
    <property type="match status" value="1"/>
</dbReference>
<reference evidence="11" key="1">
    <citation type="submission" date="2022-10" db="EMBL/GenBank/DDBJ databases">
        <title>Novel sulphate-reducing endosymbionts in the free-living metamonad Anaeramoeba.</title>
        <authorList>
            <person name="Jerlstrom-Hultqvist J."/>
            <person name="Cepicka I."/>
            <person name="Gallot-Lavallee L."/>
            <person name="Salas-Leiva D."/>
            <person name="Curtis B.A."/>
            <person name="Zahonova K."/>
            <person name="Pipaliya S."/>
            <person name="Dacks J."/>
            <person name="Roger A.J."/>
        </authorList>
    </citation>
    <scope>NUCLEOTIDE SEQUENCE</scope>
    <source>
        <strain evidence="11">BMAN</strain>
    </source>
</reference>
<comment type="similarity">
    <text evidence="2">Belongs to the eukaryotic-type primase large subunit family.</text>
</comment>
<dbReference type="OMA" id="KWMTTIR"/>
<dbReference type="Gene3D" id="1.20.930.80">
    <property type="match status" value="1"/>
</dbReference>
<keyword evidence="7" id="KW-0408">Iron</keyword>
<proteinExistence type="inferred from homology"/>
<evidence type="ECO:0000256" key="7">
    <source>
        <dbReference type="ARBA" id="ARBA00023004"/>
    </source>
</evidence>
<dbReference type="GO" id="GO:0006270">
    <property type="term" value="P:DNA replication initiation"/>
    <property type="evidence" value="ECO:0007669"/>
    <property type="project" value="TreeGrafter"/>
</dbReference>
<evidence type="ECO:0000256" key="4">
    <source>
        <dbReference type="ARBA" id="ARBA00022515"/>
    </source>
</evidence>
<evidence type="ECO:0000256" key="2">
    <source>
        <dbReference type="ARBA" id="ARBA00010564"/>
    </source>
</evidence>
<evidence type="ECO:0000256" key="5">
    <source>
        <dbReference type="ARBA" id="ARBA00022705"/>
    </source>
</evidence>
<dbReference type="GO" id="GO:0051539">
    <property type="term" value="F:4 iron, 4 sulfur cluster binding"/>
    <property type="evidence" value="ECO:0007669"/>
    <property type="project" value="UniProtKB-KW"/>
</dbReference>
<evidence type="ECO:0000313" key="11">
    <source>
        <dbReference type="EMBL" id="KAJ5078453.1"/>
    </source>
</evidence>
<keyword evidence="5" id="KW-0235">DNA replication</keyword>
<evidence type="ECO:0000313" key="12">
    <source>
        <dbReference type="Proteomes" id="UP001149090"/>
    </source>
</evidence>
<dbReference type="PANTHER" id="PTHR10537">
    <property type="entry name" value="DNA PRIMASE LARGE SUBUNIT"/>
    <property type="match status" value="1"/>
</dbReference>
<dbReference type="EMBL" id="JAPDFW010000053">
    <property type="protein sequence ID" value="KAJ5078453.1"/>
    <property type="molecule type" value="Genomic_DNA"/>
</dbReference>
<comment type="cofactor">
    <cofactor evidence="1">
        <name>[4Fe-4S] cluster</name>
        <dbReference type="ChEBI" id="CHEBI:49883"/>
    </cofactor>
</comment>
<dbReference type="Proteomes" id="UP001149090">
    <property type="component" value="Unassembled WGS sequence"/>
</dbReference>
<dbReference type="InterPro" id="IPR058560">
    <property type="entry name" value="DNA_primase_C"/>
</dbReference>
<dbReference type="GO" id="GO:0003677">
    <property type="term" value="F:DNA binding"/>
    <property type="evidence" value="ECO:0007669"/>
    <property type="project" value="UniProtKB-KW"/>
</dbReference>
<accession>A0A9Q0LT05</accession>
<dbReference type="GO" id="GO:0046872">
    <property type="term" value="F:metal ion binding"/>
    <property type="evidence" value="ECO:0007669"/>
    <property type="project" value="UniProtKB-KW"/>
</dbReference>
<dbReference type="AlphaFoldDB" id="A0A9Q0LT05"/>
<feature type="domain" description="DNA primase large subunit C-terminal" evidence="10">
    <location>
        <begin position="264"/>
        <end position="434"/>
    </location>
</feature>
<dbReference type="GO" id="GO:0006269">
    <property type="term" value="P:DNA replication, synthesis of primer"/>
    <property type="evidence" value="ECO:0007669"/>
    <property type="project" value="UniProtKB-KW"/>
</dbReference>
<keyword evidence="8" id="KW-0411">Iron-sulfur</keyword>
<keyword evidence="9" id="KW-0238">DNA-binding</keyword>
<organism evidence="11 12">
    <name type="scientific">Anaeramoeba ignava</name>
    <name type="common">Anaerobic marine amoeba</name>
    <dbReference type="NCBI Taxonomy" id="1746090"/>
    <lineage>
        <taxon>Eukaryota</taxon>
        <taxon>Metamonada</taxon>
        <taxon>Anaeramoebidae</taxon>
        <taxon>Anaeramoeba</taxon>
    </lineage>
</organism>